<keyword evidence="11" id="KW-1185">Reference proteome</keyword>
<dbReference type="InterPro" id="IPR047869">
    <property type="entry name" value="YdcJ_bac-like"/>
</dbReference>
<keyword evidence="3" id="KW-0560">Oxidoreductase</keyword>
<dbReference type="PANTHER" id="PTHR39479">
    <property type="match status" value="1"/>
</dbReference>
<comment type="cofactor">
    <cofactor evidence="1">
        <name>Fe(2+)</name>
        <dbReference type="ChEBI" id="CHEBI:29033"/>
    </cofactor>
</comment>
<evidence type="ECO:0000256" key="4">
    <source>
        <dbReference type="ARBA" id="ARBA00023004"/>
    </source>
</evidence>
<dbReference type="PANTHER" id="PTHR39479:SF2">
    <property type="entry name" value="2-OXOADIPATE DIOXYGENASE_DECARBOXYLASE"/>
    <property type="match status" value="1"/>
</dbReference>
<keyword evidence="2" id="KW-0223">Dioxygenase</keyword>
<reference evidence="11" key="1">
    <citation type="journal article" date="2015" name="Genome Announc.">
        <title>Draft genome sequence of Talaromyces cellulolyticus strain Y-94, a source of lignocellulosic biomass-degrading enzymes.</title>
        <authorList>
            <person name="Fujii T."/>
            <person name="Koike H."/>
            <person name="Sawayama S."/>
            <person name="Yano S."/>
            <person name="Inoue H."/>
        </authorList>
    </citation>
    <scope>NUCLEOTIDE SEQUENCE [LARGE SCALE GENOMIC DNA]</scope>
    <source>
        <strain evidence="11">Y-94</strain>
    </source>
</reference>
<comment type="similarity">
    <text evidence="5">Belongs to the 2-oxoadipate dioxygenase/decarboxylase family.</text>
</comment>
<evidence type="ECO:0000256" key="6">
    <source>
        <dbReference type="ARBA" id="ARBA00035023"/>
    </source>
</evidence>
<dbReference type="EC" id="1.13.11.93" evidence="6"/>
<keyword evidence="4" id="KW-0408">Iron</keyword>
<accession>A0A6V8HHZ4</accession>
<evidence type="ECO:0000256" key="7">
    <source>
        <dbReference type="ARBA" id="ARBA00035034"/>
    </source>
</evidence>
<dbReference type="InterPro" id="IPR009770">
    <property type="entry name" value="HGLS"/>
</dbReference>
<dbReference type="CDD" id="cd16348">
    <property type="entry name" value="VOC_YdcJ_like"/>
    <property type="match status" value="1"/>
</dbReference>
<protein>
    <recommendedName>
        <fullName evidence="7">2-oxoadipate dioxygenase/decarboxylase</fullName>
        <ecNumber evidence="6">1.13.11.93</ecNumber>
    </recommendedName>
    <alternativeName>
        <fullName evidence="8">2-hydroxyglutarate synthase</fullName>
    </alternativeName>
</protein>
<sequence>MMTATLLPNKEPYRLLEESPLVHPDELRTAFALAMSHMYKNEVPLYGDLVRIVQSGNHKVITNSTPDSLDRLTLERHGAIRLGKPEELHTVRRIFALLGMHAVGYYDLSVAGLPMHATCFRPIDTASLAVNPFRVFTTLLRPELIRSPAAHDLALQLLARRNIFSQELLRILDVANAQAGRFRVHQAEIFIREALRTFSWAPVAEATQTEYQLLRAEHPILADIASFRTAHINHLTPRTLDIDAAQAAMAAEGMPVKDRIEGPPKRKWPILLRQTSFLALEEKIQFKVRDSDSDGDEAEDTHNAGLVDGSHKARFGEIEERGAAVTPAGRALYDQLLEESMHTAEDQKEAVDEALVSTFREYPDTWEELRKQELVYVKYSFTGKMPSSSKYDVVSPPIIESLIEDGVLETSPITYEDFLPFSAAGIFQSNLNQKPNSLQVRDALKQQSDVEGFEHALGCSVIDPDVLYSRAQKQSLESSLLKLKSLLLLNN</sequence>
<evidence type="ECO:0000256" key="1">
    <source>
        <dbReference type="ARBA" id="ARBA00001954"/>
    </source>
</evidence>
<feature type="region of interest" description="Disordered" evidence="9">
    <location>
        <begin position="290"/>
        <end position="309"/>
    </location>
</feature>
<evidence type="ECO:0000313" key="11">
    <source>
        <dbReference type="Proteomes" id="UP000053095"/>
    </source>
</evidence>
<dbReference type="Proteomes" id="UP000053095">
    <property type="component" value="Unassembled WGS sequence"/>
</dbReference>
<dbReference type="EMBL" id="DF933837">
    <property type="protein sequence ID" value="GAM40918.1"/>
    <property type="molecule type" value="Genomic_DNA"/>
</dbReference>
<gene>
    <name evidence="10" type="ORF">TCE0_041r13643</name>
</gene>
<dbReference type="Pfam" id="PF07063">
    <property type="entry name" value="HGLS"/>
    <property type="match status" value="1"/>
</dbReference>
<evidence type="ECO:0000256" key="2">
    <source>
        <dbReference type="ARBA" id="ARBA00022964"/>
    </source>
</evidence>
<dbReference type="SMART" id="SM01150">
    <property type="entry name" value="DUF1338"/>
    <property type="match status" value="1"/>
</dbReference>
<evidence type="ECO:0000256" key="8">
    <source>
        <dbReference type="ARBA" id="ARBA00035045"/>
    </source>
</evidence>
<evidence type="ECO:0000256" key="3">
    <source>
        <dbReference type="ARBA" id="ARBA00023002"/>
    </source>
</evidence>
<dbReference type="GO" id="GO:0051213">
    <property type="term" value="F:dioxygenase activity"/>
    <property type="evidence" value="ECO:0007669"/>
    <property type="project" value="UniProtKB-KW"/>
</dbReference>
<evidence type="ECO:0000256" key="5">
    <source>
        <dbReference type="ARBA" id="ARBA00035013"/>
    </source>
</evidence>
<dbReference type="AlphaFoldDB" id="A0A6V8HHZ4"/>
<evidence type="ECO:0000313" key="10">
    <source>
        <dbReference type="EMBL" id="GAM40918.1"/>
    </source>
</evidence>
<dbReference type="Gene3D" id="3.10.180.80">
    <property type="entry name" value="Uncharacterised protein PF07063, DUF1338"/>
    <property type="match status" value="1"/>
</dbReference>
<name>A0A6V8HHZ4_TALPI</name>
<evidence type="ECO:0000256" key="9">
    <source>
        <dbReference type="SAM" id="MobiDB-lite"/>
    </source>
</evidence>
<comment type="caution">
    <text evidence="10">The sequence shown here is derived from an EMBL/GenBank/DDBJ whole genome shotgun (WGS) entry which is preliminary data.</text>
</comment>
<proteinExistence type="inferred from homology"/>
<organism evidence="10 11">
    <name type="scientific">Talaromyces pinophilus</name>
    <name type="common">Penicillium pinophilum</name>
    <dbReference type="NCBI Taxonomy" id="128442"/>
    <lineage>
        <taxon>Eukaryota</taxon>
        <taxon>Fungi</taxon>
        <taxon>Dikarya</taxon>
        <taxon>Ascomycota</taxon>
        <taxon>Pezizomycotina</taxon>
        <taxon>Eurotiomycetes</taxon>
        <taxon>Eurotiomycetidae</taxon>
        <taxon>Eurotiales</taxon>
        <taxon>Trichocomaceae</taxon>
        <taxon>Talaromyces</taxon>
        <taxon>Talaromyces sect. Talaromyces</taxon>
    </lineage>
</organism>